<evidence type="ECO:0000313" key="2">
    <source>
        <dbReference type="Proteomes" id="UP000186553"/>
    </source>
</evidence>
<proteinExistence type="predicted"/>
<dbReference type="Proteomes" id="UP000186553">
    <property type="component" value="Unassembled WGS sequence"/>
</dbReference>
<evidence type="ECO:0008006" key="3">
    <source>
        <dbReference type="Google" id="ProtNLM"/>
    </source>
</evidence>
<dbReference type="AlphaFoldDB" id="A0A1C3CTB1"/>
<gene>
    <name evidence="1" type="ORF">BBP83_12435</name>
</gene>
<keyword evidence="2" id="KW-1185">Reference proteome</keyword>
<protein>
    <recommendedName>
        <fullName evidence="3">DUF2591 domain-containing protein</fullName>
    </recommendedName>
</protein>
<evidence type="ECO:0000313" key="1">
    <source>
        <dbReference type="EMBL" id="ODA11969.1"/>
    </source>
</evidence>
<reference evidence="1 2" key="1">
    <citation type="submission" date="2016-07" db="EMBL/GenBank/DDBJ databases">
        <title>Acinetobacter sp. ANC 4603.</title>
        <authorList>
            <person name="Radolfova-Krizova L."/>
            <person name="Nemec A."/>
        </authorList>
    </citation>
    <scope>NUCLEOTIDE SEQUENCE [LARGE SCALE GENOMIC DNA]</scope>
    <source>
        <strain evidence="1 2">ANC 4603</strain>
    </source>
</reference>
<dbReference type="InterPro" id="IPR019701">
    <property type="entry name" value="Phage_P22_NinX"/>
</dbReference>
<dbReference type="EMBL" id="MBDL01000013">
    <property type="protein sequence ID" value="ODA11969.1"/>
    <property type="molecule type" value="Genomic_DNA"/>
</dbReference>
<organism evidence="1 2">
    <name type="scientific">Acinetobacter celticus</name>
    <dbReference type="NCBI Taxonomy" id="1891224"/>
    <lineage>
        <taxon>Bacteria</taxon>
        <taxon>Pseudomonadati</taxon>
        <taxon>Pseudomonadota</taxon>
        <taxon>Gammaproteobacteria</taxon>
        <taxon>Moraxellales</taxon>
        <taxon>Moraxellaceae</taxon>
        <taxon>Acinetobacter</taxon>
    </lineage>
</organism>
<dbReference type="OrthoDB" id="6693355at2"/>
<dbReference type="RefSeq" id="WP_068889438.1">
    <property type="nucleotide sequence ID" value="NZ_CBCRUU010000021.1"/>
</dbReference>
<accession>A0A1C3CTB1</accession>
<sequence length="70" mass="8007">MKVKNVPALDWDLCGKLIEKEKISLVRSYSRWTAFYVGPRADSKEAEQTADTAIEAVVKYFIEKKLGEEI</sequence>
<comment type="caution">
    <text evidence="1">The sequence shown here is derived from an EMBL/GenBank/DDBJ whole genome shotgun (WGS) entry which is preliminary data.</text>
</comment>
<dbReference type="Pfam" id="PF10765">
    <property type="entry name" value="Phage_P22_NinX"/>
    <property type="match status" value="1"/>
</dbReference>
<name>A0A1C3CTB1_9GAMM</name>